<feature type="transmembrane region" description="Helical" evidence="2">
    <location>
        <begin position="117"/>
        <end position="138"/>
    </location>
</feature>
<dbReference type="EMBL" id="SMDC01000004">
    <property type="protein sequence ID" value="TCW36288.1"/>
    <property type="molecule type" value="Genomic_DNA"/>
</dbReference>
<comment type="caution">
    <text evidence="3">The sequence shown here is derived from an EMBL/GenBank/DDBJ whole genome shotgun (WGS) entry which is preliminary data.</text>
</comment>
<accession>A0A4R4ABA7</accession>
<sequence>MGDTLDDSEWRRCRACQCQTMVARDASTWVCRNCGAENGGHPGHRPQTARSGQSPRRVRHSAARVRTRRDGGRRARGGGGGTLSVGKVFGMAVRGVLILLVGLLVVTLIGLTAVESVSWAALLNLGVMVFALVLYFLPALVAQERRHTKAVAIFVLDLFLGWTFLGWVGALVWAFTEDNRDRATEAGVSDPASTARG</sequence>
<evidence type="ECO:0000313" key="3">
    <source>
        <dbReference type="EMBL" id="TCW36288.1"/>
    </source>
</evidence>
<evidence type="ECO:0000256" key="1">
    <source>
        <dbReference type="SAM" id="MobiDB-lite"/>
    </source>
</evidence>
<feature type="region of interest" description="Disordered" evidence="1">
    <location>
        <begin position="40"/>
        <end position="79"/>
    </location>
</feature>
<proteinExistence type="predicted"/>
<gene>
    <name evidence="3" type="ORF">EDC29_10471</name>
</gene>
<organism evidence="3 4">
    <name type="scientific">Marichromatium gracile</name>
    <name type="common">Chromatium gracile</name>
    <dbReference type="NCBI Taxonomy" id="1048"/>
    <lineage>
        <taxon>Bacteria</taxon>
        <taxon>Pseudomonadati</taxon>
        <taxon>Pseudomonadota</taxon>
        <taxon>Gammaproteobacteria</taxon>
        <taxon>Chromatiales</taxon>
        <taxon>Chromatiaceae</taxon>
        <taxon>Marichromatium</taxon>
    </lineage>
</organism>
<reference evidence="3 4" key="1">
    <citation type="submission" date="2019-03" db="EMBL/GenBank/DDBJ databases">
        <title>Genomic Encyclopedia of Type Strains, Phase IV (KMG-IV): sequencing the most valuable type-strain genomes for metagenomic binning, comparative biology and taxonomic classification.</title>
        <authorList>
            <person name="Goeker M."/>
        </authorList>
    </citation>
    <scope>NUCLEOTIDE SEQUENCE [LARGE SCALE GENOMIC DNA]</scope>
    <source>
        <strain evidence="3 4">DSM 203</strain>
    </source>
</reference>
<feature type="transmembrane region" description="Helical" evidence="2">
    <location>
        <begin position="150"/>
        <end position="175"/>
    </location>
</feature>
<dbReference type="InterPro" id="IPR016410">
    <property type="entry name" value="Phage_imm"/>
</dbReference>
<dbReference type="Pfam" id="PF14373">
    <property type="entry name" value="Imm_superinfect"/>
    <property type="match status" value="1"/>
</dbReference>
<feature type="transmembrane region" description="Helical" evidence="2">
    <location>
        <begin position="91"/>
        <end position="111"/>
    </location>
</feature>
<dbReference type="RefSeq" id="WP_243695638.1">
    <property type="nucleotide sequence ID" value="NZ_SMDC01000004.1"/>
</dbReference>
<keyword evidence="2" id="KW-0812">Transmembrane</keyword>
<evidence type="ECO:0000313" key="4">
    <source>
        <dbReference type="Proteomes" id="UP000295247"/>
    </source>
</evidence>
<name>A0A4R4ABA7_MARGR</name>
<protein>
    <submittedName>
        <fullName evidence="3">T4 superinfection immunity protein</fullName>
    </submittedName>
</protein>
<keyword evidence="2" id="KW-1133">Transmembrane helix</keyword>
<dbReference type="Proteomes" id="UP000295247">
    <property type="component" value="Unassembled WGS sequence"/>
</dbReference>
<keyword evidence="2" id="KW-0472">Membrane</keyword>
<dbReference type="AlphaFoldDB" id="A0A4R4ABA7"/>
<feature type="compositionally biased region" description="Basic residues" evidence="1">
    <location>
        <begin position="56"/>
        <end position="67"/>
    </location>
</feature>
<evidence type="ECO:0000256" key="2">
    <source>
        <dbReference type="SAM" id="Phobius"/>
    </source>
</evidence>